<dbReference type="InterPro" id="IPR007051">
    <property type="entry name" value="CHORD_dom"/>
</dbReference>
<evidence type="ECO:0000259" key="4">
    <source>
        <dbReference type="PROSITE" id="PS51203"/>
    </source>
</evidence>
<protein>
    <submittedName>
        <fullName evidence="6">Cysteine and histidine-rich domain-containing protein 1</fullName>
    </submittedName>
</protein>
<dbReference type="PANTHER" id="PTHR46983">
    <property type="entry name" value="CYSTEINE AND HISTIDINE-RICH DOMAIN-CONTAINING PROTEIN 1"/>
    <property type="match status" value="1"/>
</dbReference>
<accession>A0A0D2WQ36</accession>
<dbReference type="STRING" id="595528.A0A0D2WQ36"/>
<dbReference type="Gene3D" id="4.10.1130.20">
    <property type="match status" value="2"/>
</dbReference>
<dbReference type="EMBL" id="KE346364">
    <property type="protein sequence ID" value="KJE92988.1"/>
    <property type="molecule type" value="Genomic_DNA"/>
</dbReference>
<dbReference type="Pfam" id="PF04969">
    <property type="entry name" value="CS"/>
    <property type="match status" value="1"/>
</dbReference>
<dbReference type="Proteomes" id="UP000008743">
    <property type="component" value="Unassembled WGS sequence"/>
</dbReference>
<dbReference type="OrthoDB" id="1898560at2759"/>
<dbReference type="GO" id="GO:0046872">
    <property type="term" value="F:metal ion binding"/>
    <property type="evidence" value="ECO:0007669"/>
    <property type="project" value="UniProtKB-KW"/>
</dbReference>
<dbReference type="PROSITE" id="PS51203">
    <property type="entry name" value="CS"/>
    <property type="match status" value="1"/>
</dbReference>
<name>A0A0D2WQ36_CAPO3</name>
<keyword evidence="7" id="KW-1185">Reference proteome</keyword>
<dbReference type="InterPro" id="IPR007052">
    <property type="entry name" value="CS_dom"/>
</dbReference>
<evidence type="ECO:0000313" key="6">
    <source>
        <dbReference type="EMBL" id="KJE92988.1"/>
    </source>
</evidence>
<feature type="domain" description="CHORD" evidence="5">
    <location>
        <begin position="168"/>
        <end position="227"/>
    </location>
</feature>
<dbReference type="PhylomeDB" id="A0A0D2WQ36"/>
<reference evidence="7" key="1">
    <citation type="submission" date="2011-02" db="EMBL/GenBank/DDBJ databases">
        <title>The Genome Sequence of Capsaspora owczarzaki ATCC 30864.</title>
        <authorList>
            <person name="Russ C."/>
            <person name="Cuomo C."/>
            <person name="Burger G."/>
            <person name="Gray M.W."/>
            <person name="Holland P.W.H."/>
            <person name="King N."/>
            <person name="Lang F.B.F."/>
            <person name="Roger A.J."/>
            <person name="Ruiz-Trillo I."/>
            <person name="Young S.K."/>
            <person name="Zeng Q."/>
            <person name="Gargeya S."/>
            <person name="Alvarado L."/>
            <person name="Berlin A."/>
            <person name="Chapman S.B."/>
            <person name="Chen Z."/>
            <person name="Freedman E."/>
            <person name="Gellesch M."/>
            <person name="Goldberg J."/>
            <person name="Griggs A."/>
            <person name="Gujja S."/>
            <person name="Heilman E."/>
            <person name="Heiman D."/>
            <person name="Howarth C."/>
            <person name="Mehta T."/>
            <person name="Neiman D."/>
            <person name="Pearson M."/>
            <person name="Roberts A."/>
            <person name="Saif S."/>
            <person name="Shea T."/>
            <person name="Shenoy N."/>
            <person name="Sisk P."/>
            <person name="Stolte C."/>
            <person name="Sykes S."/>
            <person name="White J."/>
            <person name="Yandava C."/>
            <person name="Haas B."/>
            <person name="Nusbaum C."/>
            <person name="Birren B."/>
        </authorList>
    </citation>
    <scope>NUCLEOTIDE SEQUENCE</scope>
    <source>
        <strain evidence="7">ATCC 30864</strain>
    </source>
</reference>
<gene>
    <name evidence="6" type="ORF">CAOG_003856</name>
</gene>
<evidence type="ECO:0000256" key="1">
    <source>
        <dbReference type="ARBA" id="ARBA00022723"/>
    </source>
</evidence>
<keyword evidence="2" id="KW-0677">Repeat</keyword>
<dbReference type="PROSITE" id="PS51401">
    <property type="entry name" value="CHORD"/>
    <property type="match status" value="2"/>
</dbReference>
<keyword evidence="3" id="KW-0862">Zinc</keyword>
<proteinExistence type="predicted"/>
<dbReference type="Gene3D" id="2.60.40.790">
    <property type="match status" value="1"/>
</dbReference>
<evidence type="ECO:0000256" key="2">
    <source>
        <dbReference type="ARBA" id="ARBA00022737"/>
    </source>
</evidence>
<dbReference type="AlphaFoldDB" id="A0A0D2WQ36"/>
<feature type="domain" description="CS" evidence="4">
    <location>
        <begin position="237"/>
        <end position="326"/>
    </location>
</feature>
<dbReference type="RefSeq" id="XP_004363584.2">
    <property type="nucleotide sequence ID" value="XM_004363527.2"/>
</dbReference>
<evidence type="ECO:0000256" key="3">
    <source>
        <dbReference type="ARBA" id="ARBA00022833"/>
    </source>
</evidence>
<evidence type="ECO:0000313" key="7">
    <source>
        <dbReference type="Proteomes" id="UP000008743"/>
    </source>
</evidence>
<dbReference type="PANTHER" id="PTHR46983:SF3">
    <property type="entry name" value="CHPADIPLOID STATE MAINTENANCE PROTEIN CHPA"/>
    <property type="match status" value="1"/>
</dbReference>
<evidence type="ECO:0000259" key="5">
    <source>
        <dbReference type="PROSITE" id="PS51401"/>
    </source>
</evidence>
<dbReference type="InterPro" id="IPR008978">
    <property type="entry name" value="HSP20-like_chaperone"/>
</dbReference>
<dbReference type="InParanoid" id="A0A0D2WQ36"/>
<organism evidence="6 7">
    <name type="scientific">Capsaspora owczarzaki (strain ATCC 30864)</name>
    <dbReference type="NCBI Taxonomy" id="595528"/>
    <lineage>
        <taxon>Eukaryota</taxon>
        <taxon>Filasterea</taxon>
        <taxon>Capsaspora</taxon>
    </lineage>
</organism>
<dbReference type="Pfam" id="PF04968">
    <property type="entry name" value="CHORD"/>
    <property type="match status" value="2"/>
</dbReference>
<sequence>MAKVLCYNKGCGKDFDPSSSSDEATCLFHDGTPVFHEGLKYWSCCPNKRHSDFGEFLNAPGCTRGKHTNVKPAAPAGQPAAAAAQTTPKAQIVVPTPTPPPVSAPEPWVKSTQPLERLKLVVTDAVRAAGAPAAAAAPSANVAAAGANGESAAVQGSAESKVAVGTICVNNACGKSYTGVESLTEPCLHHTGSPVFHEGSKFWSCCKKRTQDFDEFLAQKGCTTATHCWVKSKVAQQVKCRYDWFAMGGSISLNVYAKKVDCDVSYAEANATTLKVHIIFDSVNEFDLEIDLAGKINPAGSEMQVLGSKVEIRLQKADGNAWQSLERKQ</sequence>
<dbReference type="InterPro" id="IPR039790">
    <property type="entry name" value="CHRD1"/>
</dbReference>
<dbReference type="SUPFAM" id="SSF49764">
    <property type="entry name" value="HSP20-like chaperones"/>
    <property type="match status" value="1"/>
</dbReference>
<feature type="domain" description="CHORD" evidence="5">
    <location>
        <begin position="6"/>
        <end position="67"/>
    </location>
</feature>
<keyword evidence="1" id="KW-0479">Metal-binding</keyword>